<name>A0AAN7BR71_9PEZI</name>
<evidence type="ECO:0000259" key="2">
    <source>
        <dbReference type="Pfam" id="PF12898"/>
    </source>
</evidence>
<accession>A0AAN7BR71</accession>
<gene>
    <name evidence="3" type="ORF">QBC38DRAFT_454725</name>
</gene>
<proteinExistence type="predicted"/>
<dbReference type="Proteomes" id="UP001301958">
    <property type="component" value="Unassembled WGS sequence"/>
</dbReference>
<feature type="domain" description="Stc1" evidence="2">
    <location>
        <begin position="12"/>
        <end position="93"/>
    </location>
</feature>
<evidence type="ECO:0000313" key="4">
    <source>
        <dbReference type="Proteomes" id="UP001301958"/>
    </source>
</evidence>
<dbReference type="EMBL" id="MU865324">
    <property type="protein sequence ID" value="KAK4228014.1"/>
    <property type="molecule type" value="Genomic_DNA"/>
</dbReference>
<feature type="compositionally biased region" description="Low complexity" evidence="1">
    <location>
        <begin position="202"/>
        <end position="218"/>
    </location>
</feature>
<protein>
    <recommendedName>
        <fullName evidence="2">Stc1 domain-containing protein</fullName>
    </recommendedName>
</protein>
<comment type="caution">
    <text evidence="3">The sequence shown here is derived from an EMBL/GenBank/DDBJ whole genome shotgun (WGS) entry which is preliminary data.</text>
</comment>
<organism evidence="3 4">
    <name type="scientific">Podospora fimiseda</name>
    <dbReference type="NCBI Taxonomy" id="252190"/>
    <lineage>
        <taxon>Eukaryota</taxon>
        <taxon>Fungi</taxon>
        <taxon>Dikarya</taxon>
        <taxon>Ascomycota</taxon>
        <taxon>Pezizomycotina</taxon>
        <taxon>Sordariomycetes</taxon>
        <taxon>Sordariomycetidae</taxon>
        <taxon>Sordariales</taxon>
        <taxon>Podosporaceae</taxon>
        <taxon>Podospora</taxon>
    </lineage>
</organism>
<sequence length="273" mass="29901">MNSLNNVSGTIKCKNGGEFKGRDHFSQNALQKYAKGLRNGTATRQNSGISCRVHTAGQSEDFQCQGPCGMWKGREGFSKSTLRNGKNWCLLCTDWQLRTEAGETLPPPGSDIPEAERERLRLNNSETTYEESQDYENDTASMVSTAGTMGIGSSTADYNHLANSHLLPSGNETGRLQARGPIPYISFGPEGQRVERLRELSVVSTQPSTSATATSSKTPKPPTTIDDLEIKVGKSGWAKPSTRKQQFSMPEYMEKGFTENGFNDLEGDSDDEL</sequence>
<reference evidence="3" key="1">
    <citation type="journal article" date="2023" name="Mol. Phylogenet. Evol.">
        <title>Genome-scale phylogeny and comparative genomics of the fungal order Sordariales.</title>
        <authorList>
            <person name="Hensen N."/>
            <person name="Bonometti L."/>
            <person name="Westerberg I."/>
            <person name="Brannstrom I.O."/>
            <person name="Guillou S."/>
            <person name="Cros-Aarteil S."/>
            <person name="Calhoun S."/>
            <person name="Haridas S."/>
            <person name="Kuo A."/>
            <person name="Mondo S."/>
            <person name="Pangilinan J."/>
            <person name="Riley R."/>
            <person name="LaButti K."/>
            <person name="Andreopoulos B."/>
            <person name="Lipzen A."/>
            <person name="Chen C."/>
            <person name="Yan M."/>
            <person name="Daum C."/>
            <person name="Ng V."/>
            <person name="Clum A."/>
            <person name="Steindorff A."/>
            <person name="Ohm R.A."/>
            <person name="Martin F."/>
            <person name="Silar P."/>
            <person name="Natvig D.O."/>
            <person name="Lalanne C."/>
            <person name="Gautier V."/>
            <person name="Ament-Velasquez S.L."/>
            <person name="Kruys A."/>
            <person name="Hutchinson M.I."/>
            <person name="Powell A.J."/>
            <person name="Barry K."/>
            <person name="Miller A.N."/>
            <person name="Grigoriev I.V."/>
            <person name="Debuchy R."/>
            <person name="Gladieux P."/>
            <person name="Hiltunen Thoren M."/>
            <person name="Johannesson H."/>
        </authorList>
    </citation>
    <scope>NUCLEOTIDE SEQUENCE</scope>
    <source>
        <strain evidence="3">CBS 990.96</strain>
    </source>
</reference>
<reference evidence="3" key="2">
    <citation type="submission" date="2023-05" db="EMBL/GenBank/DDBJ databases">
        <authorList>
            <consortium name="Lawrence Berkeley National Laboratory"/>
            <person name="Steindorff A."/>
            <person name="Hensen N."/>
            <person name="Bonometti L."/>
            <person name="Westerberg I."/>
            <person name="Brannstrom I.O."/>
            <person name="Guillou S."/>
            <person name="Cros-Aarteil S."/>
            <person name="Calhoun S."/>
            <person name="Haridas S."/>
            <person name="Kuo A."/>
            <person name="Mondo S."/>
            <person name="Pangilinan J."/>
            <person name="Riley R."/>
            <person name="Labutti K."/>
            <person name="Andreopoulos B."/>
            <person name="Lipzen A."/>
            <person name="Chen C."/>
            <person name="Yanf M."/>
            <person name="Daum C."/>
            <person name="Ng V."/>
            <person name="Clum A."/>
            <person name="Ohm R."/>
            <person name="Martin F."/>
            <person name="Silar P."/>
            <person name="Natvig D."/>
            <person name="Lalanne C."/>
            <person name="Gautier V."/>
            <person name="Ament-Velasquez S.L."/>
            <person name="Kruys A."/>
            <person name="Hutchinson M.I."/>
            <person name="Powell A.J."/>
            <person name="Barry K."/>
            <person name="Miller A.N."/>
            <person name="Grigoriev I.V."/>
            <person name="Debuchy R."/>
            <person name="Gladieux P."/>
            <person name="Thoren M.H."/>
            <person name="Johannesson H."/>
        </authorList>
    </citation>
    <scope>NUCLEOTIDE SEQUENCE</scope>
    <source>
        <strain evidence="3">CBS 990.96</strain>
    </source>
</reference>
<dbReference type="AlphaFoldDB" id="A0AAN7BR71"/>
<evidence type="ECO:0000256" key="1">
    <source>
        <dbReference type="SAM" id="MobiDB-lite"/>
    </source>
</evidence>
<feature type="region of interest" description="Disordered" evidence="1">
    <location>
        <begin position="202"/>
        <end position="273"/>
    </location>
</feature>
<keyword evidence="4" id="KW-1185">Reference proteome</keyword>
<evidence type="ECO:0000313" key="3">
    <source>
        <dbReference type="EMBL" id="KAK4228014.1"/>
    </source>
</evidence>
<dbReference type="Pfam" id="PF12898">
    <property type="entry name" value="Stc1"/>
    <property type="match status" value="1"/>
</dbReference>
<dbReference type="InterPro" id="IPR024630">
    <property type="entry name" value="Stc1"/>
</dbReference>